<organism evidence="1 2">
    <name type="scientific">Helicoverpa armigera</name>
    <name type="common">Cotton bollworm</name>
    <name type="synonym">Heliothis armigera</name>
    <dbReference type="NCBI Taxonomy" id="29058"/>
    <lineage>
        <taxon>Eukaryota</taxon>
        <taxon>Metazoa</taxon>
        <taxon>Ecdysozoa</taxon>
        <taxon>Arthropoda</taxon>
        <taxon>Hexapoda</taxon>
        <taxon>Insecta</taxon>
        <taxon>Pterygota</taxon>
        <taxon>Neoptera</taxon>
        <taxon>Endopterygota</taxon>
        <taxon>Lepidoptera</taxon>
        <taxon>Glossata</taxon>
        <taxon>Ditrysia</taxon>
        <taxon>Noctuoidea</taxon>
        <taxon>Noctuidae</taxon>
        <taxon>Heliothinae</taxon>
        <taxon>Helicoverpa</taxon>
    </lineage>
</organism>
<sequence length="100" mass="11952">MNKEKLSSDQVPQKFAEWLLAMGCPQDKVPTVEKLAEMCRGQYYMVWRSLMEHVEPKDAIRSKRLQVFVNDMQRCQKNNAFSKVNTYNYYYLLFEQTQQS</sequence>
<dbReference type="EMBL" id="KZ150194">
    <property type="protein sequence ID" value="PZC72351.1"/>
    <property type="molecule type" value="Genomic_DNA"/>
</dbReference>
<dbReference type="GO" id="GO:0070652">
    <property type="term" value="C:HAUS complex"/>
    <property type="evidence" value="ECO:0007669"/>
    <property type="project" value="InterPro"/>
</dbReference>
<dbReference type="Pfam" id="PF14817">
    <property type="entry name" value="HAUS5"/>
    <property type="match status" value="1"/>
</dbReference>
<name>A0A2W1BD80_HELAM</name>
<dbReference type="AlphaFoldDB" id="A0A2W1BD80"/>
<keyword evidence="2" id="KW-1185">Reference proteome</keyword>
<dbReference type="GO" id="GO:0051225">
    <property type="term" value="P:spindle assembly"/>
    <property type="evidence" value="ECO:0007669"/>
    <property type="project" value="InterPro"/>
</dbReference>
<dbReference type="OrthoDB" id="7475817at2759"/>
<dbReference type="InterPro" id="IPR029131">
    <property type="entry name" value="HAUS5"/>
</dbReference>
<reference evidence="1 2" key="1">
    <citation type="journal article" date="2017" name="BMC Biol.">
        <title>Genomic innovations, transcriptional plasticity and gene loss underlying the evolution and divergence of two highly polyphagous and invasive Helicoverpa pest species.</title>
        <authorList>
            <person name="Pearce S.L."/>
            <person name="Clarke D.F."/>
            <person name="East P.D."/>
            <person name="Elfekih S."/>
            <person name="Gordon K.H."/>
            <person name="Jermiin L.S."/>
            <person name="McGaughran A."/>
            <person name="Oakeshott J.G."/>
            <person name="Papanikolaou A."/>
            <person name="Perera O.P."/>
            <person name="Rane R.V."/>
            <person name="Richards S."/>
            <person name="Tay W.T."/>
            <person name="Walsh T.K."/>
            <person name="Anderson A."/>
            <person name="Anderson C.J."/>
            <person name="Asgari S."/>
            <person name="Board P.G."/>
            <person name="Bretschneider A."/>
            <person name="Campbell P.M."/>
            <person name="Chertemps T."/>
            <person name="Christeller J.T."/>
            <person name="Coppin C.W."/>
            <person name="Downes S.J."/>
            <person name="Duan G."/>
            <person name="Farnsworth C.A."/>
            <person name="Good R.T."/>
            <person name="Han L.B."/>
            <person name="Han Y.C."/>
            <person name="Hatje K."/>
            <person name="Horne I."/>
            <person name="Huang Y.P."/>
            <person name="Hughes D.S."/>
            <person name="Jacquin-Joly E."/>
            <person name="James W."/>
            <person name="Jhangiani S."/>
            <person name="Kollmar M."/>
            <person name="Kuwar S.S."/>
            <person name="Li S."/>
            <person name="Liu N.Y."/>
            <person name="Maibeche M.T."/>
            <person name="Miller J.R."/>
            <person name="Montagne N."/>
            <person name="Perry T."/>
            <person name="Qu J."/>
            <person name="Song S.V."/>
            <person name="Sutton G.G."/>
            <person name="Vogel H."/>
            <person name="Walenz B.P."/>
            <person name="Xu W."/>
            <person name="Zhang H.J."/>
            <person name="Zou Z."/>
            <person name="Batterham P."/>
            <person name="Edwards O.R."/>
            <person name="Feyereisen R."/>
            <person name="Gibbs R.A."/>
            <person name="Heckel D.G."/>
            <person name="McGrath A."/>
            <person name="Robin C."/>
            <person name="Scherer S.E."/>
            <person name="Worley K.C."/>
            <person name="Wu Y.D."/>
        </authorList>
    </citation>
    <scope>NUCLEOTIDE SEQUENCE [LARGE SCALE GENOMIC DNA]</scope>
    <source>
        <strain evidence="1">Harm_GR_Male_#8</strain>
        <tissue evidence="1">Whole organism</tissue>
    </source>
</reference>
<evidence type="ECO:0000313" key="1">
    <source>
        <dbReference type="EMBL" id="PZC72351.1"/>
    </source>
</evidence>
<proteinExistence type="predicted"/>
<gene>
    <name evidence="1" type="primary">HaOG211269</name>
    <name evidence="1" type="ORF">B5X24_HaOG211269</name>
</gene>
<dbReference type="Proteomes" id="UP000249218">
    <property type="component" value="Unassembled WGS sequence"/>
</dbReference>
<accession>A0A2W1BD80</accession>
<protein>
    <submittedName>
        <fullName evidence="1">Uncharacterized protein</fullName>
    </submittedName>
</protein>
<evidence type="ECO:0000313" key="2">
    <source>
        <dbReference type="Proteomes" id="UP000249218"/>
    </source>
</evidence>